<dbReference type="PRINTS" id="PR00094">
    <property type="entry name" value="ADENYLTKNASE"/>
</dbReference>
<dbReference type="InterPro" id="IPR027417">
    <property type="entry name" value="P-loop_NTPase"/>
</dbReference>
<proteinExistence type="inferred from homology"/>
<keyword evidence="5 7" id="KW-0067">ATP-binding</keyword>
<dbReference type="KEGG" id="sgz:C0216_08645"/>
<protein>
    <recommendedName>
        <fullName evidence="5 7">Adenylate kinase</fullName>
        <shortName evidence="5">AK</shortName>
        <ecNumber evidence="5 7">2.7.4.3</ecNumber>
    </recommendedName>
    <alternativeName>
        <fullName evidence="5">ATP-AMP transphosphorylase</fullName>
    </alternativeName>
    <alternativeName>
        <fullName evidence="5">ATP:AMP phosphotransferase</fullName>
    </alternativeName>
    <alternativeName>
        <fullName evidence="5">Adenylate monophosphate kinase</fullName>
    </alternativeName>
</protein>
<accession>A0A344U8Z9</accession>
<evidence type="ECO:0000256" key="5">
    <source>
        <dbReference type="HAMAP-Rule" id="MF_00235"/>
    </source>
</evidence>
<evidence type="ECO:0000256" key="3">
    <source>
        <dbReference type="ARBA" id="ARBA00022741"/>
    </source>
</evidence>
<dbReference type="UniPathway" id="UPA00588">
    <property type="reaction ID" value="UER00649"/>
</dbReference>
<evidence type="ECO:0000256" key="2">
    <source>
        <dbReference type="ARBA" id="ARBA00022727"/>
    </source>
</evidence>
<comment type="domain">
    <text evidence="5">Consists of three domains, a large central CORE domain and two small peripheral domains, NMPbind and LID, which undergo movements during catalysis. The LID domain closes over the site of phosphoryl transfer upon ATP binding. Assembling and dissambling the active center during each catalytic cycle provides an effective means to prevent ATP hydrolysis.</text>
</comment>
<reference evidence="8 9" key="1">
    <citation type="submission" date="2018-01" db="EMBL/GenBank/DDBJ databases">
        <title>Draft genome Sequence of streptomyces globosus LZH-48.</title>
        <authorList>
            <person name="Ran K."/>
            <person name="Li Z."/>
            <person name="Wei S."/>
            <person name="Dong R."/>
        </authorList>
    </citation>
    <scope>NUCLEOTIDE SEQUENCE [LARGE SCALE GENOMIC DNA]</scope>
    <source>
        <strain evidence="8 9">LZH-48</strain>
    </source>
</reference>
<feature type="binding site" evidence="5">
    <location>
        <position position="92"/>
    </location>
    <ligand>
        <name>AMP</name>
        <dbReference type="ChEBI" id="CHEBI:456215"/>
    </ligand>
</feature>
<evidence type="ECO:0000256" key="7">
    <source>
        <dbReference type="RuleBase" id="RU003331"/>
    </source>
</evidence>
<evidence type="ECO:0000256" key="4">
    <source>
        <dbReference type="ARBA" id="ARBA00022777"/>
    </source>
</evidence>
<keyword evidence="1 5" id="KW-0808">Transferase</keyword>
<dbReference type="InterPro" id="IPR006259">
    <property type="entry name" value="Adenyl_kin_sub"/>
</dbReference>
<dbReference type="GO" id="GO:0005737">
    <property type="term" value="C:cytoplasm"/>
    <property type="evidence" value="ECO:0007669"/>
    <property type="project" value="UniProtKB-SubCell"/>
</dbReference>
<dbReference type="GO" id="GO:0044209">
    <property type="term" value="P:AMP salvage"/>
    <property type="evidence" value="ECO:0007669"/>
    <property type="project" value="UniProtKB-UniRule"/>
</dbReference>
<comment type="catalytic activity">
    <reaction evidence="5 7">
        <text>AMP + ATP = 2 ADP</text>
        <dbReference type="Rhea" id="RHEA:12973"/>
        <dbReference type="ChEBI" id="CHEBI:30616"/>
        <dbReference type="ChEBI" id="CHEBI:456215"/>
        <dbReference type="ChEBI" id="CHEBI:456216"/>
        <dbReference type="EC" id="2.7.4.3"/>
    </reaction>
</comment>
<evidence type="ECO:0000313" key="8">
    <source>
        <dbReference type="EMBL" id="AXE27370.1"/>
    </source>
</evidence>
<comment type="caution">
    <text evidence="5">Lacks conserved residue(s) required for the propagation of feature annotation.</text>
</comment>
<dbReference type="Pfam" id="PF00406">
    <property type="entry name" value="ADK"/>
    <property type="match status" value="1"/>
</dbReference>
<dbReference type="Gene3D" id="3.40.50.300">
    <property type="entry name" value="P-loop containing nucleotide triphosphate hydrolases"/>
    <property type="match status" value="1"/>
</dbReference>
<dbReference type="SUPFAM" id="SSF52540">
    <property type="entry name" value="P-loop containing nucleoside triphosphate hydrolases"/>
    <property type="match status" value="1"/>
</dbReference>
<feature type="binding site" evidence="5">
    <location>
        <position position="127"/>
    </location>
    <ligand>
        <name>ATP</name>
        <dbReference type="ChEBI" id="CHEBI:30616"/>
    </ligand>
</feature>
<keyword evidence="5" id="KW-0963">Cytoplasm</keyword>
<dbReference type="EMBL" id="CP030862">
    <property type="protein sequence ID" value="AXE27370.1"/>
    <property type="molecule type" value="Genomic_DNA"/>
</dbReference>
<dbReference type="PANTHER" id="PTHR23359">
    <property type="entry name" value="NUCLEOTIDE KINASE"/>
    <property type="match status" value="1"/>
</dbReference>
<comment type="subunit">
    <text evidence="5 7">Monomer.</text>
</comment>
<dbReference type="Proteomes" id="UP000252004">
    <property type="component" value="Chromosome"/>
</dbReference>
<feature type="binding site" evidence="5">
    <location>
        <position position="200"/>
    </location>
    <ligand>
        <name>ATP</name>
        <dbReference type="ChEBI" id="CHEBI:30616"/>
    </ligand>
</feature>
<comment type="subcellular location">
    <subcellularLocation>
        <location evidence="5 7">Cytoplasm</location>
    </subcellularLocation>
</comment>
<evidence type="ECO:0000313" key="9">
    <source>
        <dbReference type="Proteomes" id="UP000252004"/>
    </source>
</evidence>
<feature type="region of interest" description="NMP" evidence="5">
    <location>
        <begin position="30"/>
        <end position="59"/>
    </location>
</feature>
<evidence type="ECO:0000256" key="6">
    <source>
        <dbReference type="RuleBase" id="RU003330"/>
    </source>
</evidence>
<feature type="binding site" evidence="5">
    <location>
        <position position="36"/>
    </location>
    <ligand>
        <name>AMP</name>
        <dbReference type="ChEBI" id="CHEBI:456215"/>
    </ligand>
</feature>
<dbReference type="AlphaFoldDB" id="A0A344U8Z9"/>
<dbReference type="OrthoDB" id="9805030at2"/>
<dbReference type="NCBIfam" id="NF001381">
    <property type="entry name" value="PRK00279.1-3"/>
    <property type="match status" value="1"/>
</dbReference>
<feature type="binding site" evidence="5">
    <location>
        <position position="172"/>
    </location>
    <ligand>
        <name>AMP</name>
        <dbReference type="ChEBI" id="CHEBI:456215"/>
    </ligand>
</feature>
<organism evidence="8 9">
    <name type="scientific">Streptomyces globosus</name>
    <dbReference type="NCBI Taxonomy" id="68209"/>
    <lineage>
        <taxon>Bacteria</taxon>
        <taxon>Bacillati</taxon>
        <taxon>Actinomycetota</taxon>
        <taxon>Actinomycetes</taxon>
        <taxon>Kitasatosporales</taxon>
        <taxon>Streptomycetaceae</taxon>
        <taxon>Streptomyces</taxon>
    </lineage>
</organism>
<dbReference type="NCBIfam" id="TIGR01351">
    <property type="entry name" value="adk"/>
    <property type="match status" value="1"/>
</dbReference>
<dbReference type="InterPro" id="IPR000850">
    <property type="entry name" value="Adenylat/UMP-CMP_kin"/>
</dbReference>
<keyword evidence="3 5" id="KW-0547">Nucleotide-binding</keyword>
<comment type="pathway">
    <text evidence="5">Purine metabolism; AMP biosynthesis via salvage pathway; AMP from ADP: step 1/1.</text>
</comment>
<sequence length="218" mass="23904">MRIILLGPPGAGKGTQGMYLKRILGVPKVQIGDLMRENISQGTSSGLLAKQIMDRGDLIPDGVFMDMLRHRLSREDVSDGFLLDGLPRTVEQSQMLDSLVDERGHKIDIALHLDISRDEAVRRISGRRICKKDSSHVAHVLYAPPQGYDACRVCGGGFVARADDSRHVVKNRWAVWEAYTEPTAALYGARGQLVKVSGYGSVDEVTERAVDALAAFFG</sequence>
<keyword evidence="4 5" id="KW-0418">Kinase</keyword>
<dbReference type="GO" id="GO:0005524">
    <property type="term" value="F:ATP binding"/>
    <property type="evidence" value="ECO:0007669"/>
    <property type="project" value="UniProtKB-UniRule"/>
</dbReference>
<feature type="binding site" evidence="5">
    <location>
        <position position="161"/>
    </location>
    <ligand>
        <name>AMP</name>
        <dbReference type="ChEBI" id="CHEBI:456215"/>
    </ligand>
</feature>
<dbReference type="GO" id="GO:0004017">
    <property type="term" value="F:AMP kinase activity"/>
    <property type="evidence" value="ECO:0007669"/>
    <property type="project" value="UniProtKB-UniRule"/>
</dbReference>
<feature type="binding site" evidence="5">
    <location>
        <begin position="57"/>
        <end position="59"/>
    </location>
    <ligand>
        <name>AMP</name>
        <dbReference type="ChEBI" id="CHEBI:456215"/>
    </ligand>
</feature>
<name>A0A344U8Z9_9ACTN</name>
<dbReference type="EC" id="2.7.4.3" evidence="5 7"/>
<gene>
    <name evidence="5" type="primary">adk</name>
    <name evidence="8" type="ORF">C0216_08645</name>
</gene>
<dbReference type="HAMAP" id="MF_00235">
    <property type="entry name" value="Adenylate_kinase_Adk"/>
    <property type="match status" value="1"/>
</dbReference>
<comment type="function">
    <text evidence="5">Catalyzes the reversible transfer of the terminal phosphate group between ATP and AMP. Plays an important role in cellular energy homeostasis and in adenine nucleotide metabolism.</text>
</comment>
<comment type="similarity">
    <text evidence="5 6">Belongs to the adenylate kinase family.</text>
</comment>
<dbReference type="CDD" id="cd01428">
    <property type="entry name" value="ADK"/>
    <property type="match status" value="1"/>
</dbReference>
<feature type="binding site" evidence="5">
    <location>
        <begin position="10"/>
        <end position="15"/>
    </location>
    <ligand>
        <name>ATP</name>
        <dbReference type="ChEBI" id="CHEBI:30616"/>
    </ligand>
</feature>
<keyword evidence="2 5" id="KW-0545">Nucleotide biosynthesis</keyword>
<evidence type="ECO:0000256" key="1">
    <source>
        <dbReference type="ARBA" id="ARBA00022679"/>
    </source>
</evidence>
<keyword evidence="9" id="KW-1185">Reference proteome</keyword>